<feature type="compositionally biased region" description="Basic and acidic residues" evidence="1">
    <location>
        <begin position="41"/>
        <end position="54"/>
    </location>
</feature>
<reference evidence="3 4" key="1">
    <citation type="submission" date="2024-04" db="EMBL/GenBank/DDBJ databases">
        <title>Draft genome sequence of Pseudoxanthomonas putridarboris WD12.</title>
        <authorList>
            <person name="Oh J."/>
        </authorList>
    </citation>
    <scope>NUCLEOTIDE SEQUENCE [LARGE SCALE GENOMIC DNA]</scope>
    <source>
        <strain evidence="3 4">WD12</strain>
    </source>
</reference>
<dbReference type="RefSeq" id="WP_341724231.1">
    <property type="nucleotide sequence ID" value="NZ_JBBWWT010000001.1"/>
</dbReference>
<evidence type="ECO:0008006" key="5">
    <source>
        <dbReference type="Google" id="ProtNLM"/>
    </source>
</evidence>
<feature type="chain" id="PRO_5046789147" description="Lipoprotein" evidence="2">
    <location>
        <begin position="20"/>
        <end position="96"/>
    </location>
</feature>
<protein>
    <recommendedName>
        <fullName evidence="5">Lipoprotein</fullName>
    </recommendedName>
</protein>
<feature type="region of interest" description="Disordered" evidence="1">
    <location>
        <begin position="41"/>
        <end position="65"/>
    </location>
</feature>
<proteinExistence type="predicted"/>
<dbReference type="EMBL" id="JBBWWT010000001">
    <property type="protein sequence ID" value="MEL1263032.1"/>
    <property type="molecule type" value="Genomic_DNA"/>
</dbReference>
<sequence length="96" mass="10025">MRILILPIALTLVACTHQAGGLARDSAPECADVAEKARAHDKANKDYESIRQRTVETPTEQNQRKLAAAATDTAKAAADLSAAEAGAGAHCQRSGN</sequence>
<evidence type="ECO:0000256" key="2">
    <source>
        <dbReference type="SAM" id="SignalP"/>
    </source>
</evidence>
<organism evidence="3 4">
    <name type="scientific">Pseudoxanthomonas putridarboris</name>
    <dbReference type="NCBI Taxonomy" id="752605"/>
    <lineage>
        <taxon>Bacteria</taxon>
        <taxon>Pseudomonadati</taxon>
        <taxon>Pseudomonadota</taxon>
        <taxon>Gammaproteobacteria</taxon>
        <taxon>Lysobacterales</taxon>
        <taxon>Lysobacteraceae</taxon>
        <taxon>Pseudoxanthomonas</taxon>
    </lineage>
</organism>
<dbReference type="Proteomes" id="UP001459204">
    <property type="component" value="Unassembled WGS sequence"/>
</dbReference>
<evidence type="ECO:0000256" key="1">
    <source>
        <dbReference type="SAM" id="MobiDB-lite"/>
    </source>
</evidence>
<evidence type="ECO:0000313" key="4">
    <source>
        <dbReference type="Proteomes" id="UP001459204"/>
    </source>
</evidence>
<gene>
    <name evidence="3" type="ORF">AAD027_01410</name>
</gene>
<keyword evidence="4" id="KW-1185">Reference proteome</keyword>
<evidence type="ECO:0000313" key="3">
    <source>
        <dbReference type="EMBL" id="MEL1263032.1"/>
    </source>
</evidence>
<dbReference type="PROSITE" id="PS51257">
    <property type="entry name" value="PROKAR_LIPOPROTEIN"/>
    <property type="match status" value="1"/>
</dbReference>
<comment type="caution">
    <text evidence="3">The sequence shown here is derived from an EMBL/GenBank/DDBJ whole genome shotgun (WGS) entry which is preliminary data.</text>
</comment>
<feature type="signal peptide" evidence="2">
    <location>
        <begin position="1"/>
        <end position="19"/>
    </location>
</feature>
<accession>A0ABU9IVM3</accession>
<keyword evidence="2" id="KW-0732">Signal</keyword>
<name>A0ABU9IVM3_9GAMM</name>